<dbReference type="SMART" id="SM00382">
    <property type="entry name" value="AAA"/>
    <property type="match status" value="1"/>
</dbReference>
<dbReference type="GO" id="GO:0005524">
    <property type="term" value="F:ATP binding"/>
    <property type="evidence" value="ECO:0007669"/>
    <property type="project" value="UniProtKB-KW"/>
</dbReference>
<keyword evidence="3" id="KW-0410">Iron transport</keyword>
<dbReference type="InterPro" id="IPR003593">
    <property type="entry name" value="AAA+_ATPase"/>
</dbReference>
<dbReference type="Pfam" id="PF00005">
    <property type="entry name" value="ABC_tran"/>
    <property type="match status" value="1"/>
</dbReference>
<dbReference type="PANTHER" id="PTHR42781:SF4">
    <property type="entry name" value="SPERMIDINE_PUTRESCINE IMPORT ATP-BINDING PROTEIN POTA"/>
    <property type="match status" value="1"/>
</dbReference>
<dbReference type="GO" id="GO:0043190">
    <property type="term" value="C:ATP-binding cassette (ABC) transporter complex"/>
    <property type="evidence" value="ECO:0007669"/>
    <property type="project" value="InterPro"/>
</dbReference>
<dbReference type="EMBL" id="RBXL01000001">
    <property type="protein sequence ID" value="RKT46479.1"/>
    <property type="molecule type" value="Genomic_DNA"/>
</dbReference>
<evidence type="ECO:0000256" key="3">
    <source>
        <dbReference type="ARBA" id="ARBA00022496"/>
    </source>
</evidence>
<dbReference type="InterPro" id="IPR015853">
    <property type="entry name" value="ABC_transpr_FbpC"/>
</dbReference>
<sequence length="374" mass="40684">MPTQLEVRDVSVAYGGTTIVRDVSFVLEQGIIGCLLGPSGCGKTTLLRAIAGFEPISRGEVLLHGRRVSVPGDTLPPEQRRVGMVFQDFALFPHLTVARNVAFGLRGLKRAEREYRVAELLDLVDLRQAASQYPHELSGGMQQRVALARAMAPRPEILLLDEPFSSMDAELREQLAREVRDLLRREGVTAILVTHDQLEAFAMADQIGVIANGSIRQWGTGFGLYHEPADRFVADFIGQGVLLPAVVVDETRVKTELGRVAGSKPHGLAPGTAAEVLIRPDDMLYDETSPRRAVVVERAFRGAEYLYQLRLESGTEVLCLVPSHHQHAVGEDIGIRLEADHLVVFPCASAEPDAPEDPAISSVLPAQSEPADGA</sequence>
<feature type="domain" description="ABC transporter" evidence="10">
    <location>
        <begin position="5"/>
        <end position="237"/>
    </location>
</feature>
<evidence type="ECO:0000256" key="9">
    <source>
        <dbReference type="SAM" id="MobiDB-lite"/>
    </source>
</evidence>
<evidence type="ECO:0000259" key="10">
    <source>
        <dbReference type="PROSITE" id="PS50893"/>
    </source>
</evidence>
<dbReference type="AlphaFoldDB" id="A0A495VAV8"/>
<dbReference type="InterPro" id="IPR050093">
    <property type="entry name" value="ABC_SmlMolc_Importer"/>
</dbReference>
<dbReference type="GO" id="GO:0016887">
    <property type="term" value="F:ATP hydrolysis activity"/>
    <property type="evidence" value="ECO:0007669"/>
    <property type="project" value="InterPro"/>
</dbReference>
<feature type="region of interest" description="Disordered" evidence="9">
    <location>
        <begin position="352"/>
        <end position="374"/>
    </location>
</feature>
<evidence type="ECO:0000256" key="6">
    <source>
        <dbReference type="ARBA" id="ARBA00023004"/>
    </source>
</evidence>
<dbReference type="OrthoDB" id="9802264at2"/>
<gene>
    <name evidence="11" type="ORF">BDD21_3992</name>
</gene>
<dbReference type="Gene3D" id="2.40.50.100">
    <property type="match status" value="1"/>
</dbReference>
<proteinExistence type="predicted"/>
<dbReference type="Proteomes" id="UP000274556">
    <property type="component" value="Unassembled WGS sequence"/>
</dbReference>
<evidence type="ECO:0000313" key="11">
    <source>
        <dbReference type="EMBL" id="RKT46479.1"/>
    </source>
</evidence>
<reference evidence="11 12" key="1">
    <citation type="submission" date="2018-10" db="EMBL/GenBank/DDBJ databases">
        <title>Genomic Encyclopedia of Archaeal and Bacterial Type Strains, Phase II (KMG-II): from individual species to whole genera.</title>
        <authorList>
            <person name="Goeker M."/>
        </authorList>
    </citation>
    <scope>NUCLEOTIDE SEQUENCE [LARGE SCALE GENOMIC DNA]</scope>
    <source>
        <strain evidence="11 12">DSM 235</strain>
    </source>
</reference>
<evidence type="ECO:0000313" key="12">
    <source>
        <dbReference type="Proteomes" id="UP000274556"/>
    </source>
</evidence>
<accession>A0A495VAV8</accession>
<keyword evidence="2" id="KW-1003">Cell membrane</keyword>
<dbReference type="InterPro" id="IPR008995">
    <property type="entry name" value="Mo/tungstate-bd_C_term_dom"/>
</dbReference>
<evidence type="ECO:0000256" key="1">
    <source>
        <dbReference type="ARBA" id="ARBA00022448"/>
    </source>
</evidence>
<dbReference type="PROSITE" id="PS00211">
    <property type="entry name" value="ABC_TRANSPORTER_1"/>
    <property type="match status" value="1"/>
</dbReference>
<keyword evidence="7" id="KW-0406">Ion transport</keyword>
<comment type="caution">
    <text evidence="11">The sequence shown here is derived from an EMBL/GenBank/DDBJ whole genome shotgun (WGS) entry which is preliminary data.</text>
</comment>
<keyword evidence="12" id="KW-1185">Reference proteome</keyword>
<dbReference type="InterPro" id="IPR027417">
    <property type="entry name" value="P-loop_NTPase"/>
</dbReference>
<dbReference type="CDD" id="cd03259">
    <property type="entry name" value="ABC_Carb_Solutes_like"/>
    <property type="match status" value="1"/>
</dbReference>
<keyword evidence="5 11" id="KW-0067">ATP-binding</keyword>
<dbReference type="PANTHER" id="PTHR42781">
    <property type="entry name" value="SPERMIDINE/PUTRESCINE IMPORT ATP-BINDING PROTEIN POTA"/>
    <property type="match status" value="1"/>
</dbReference>
<keyword evidence="6" id="KW-0408">Iron</keyword>
<evidence type="ECO:0000256" key="2">
    <source>
        <dbReference type="ARBA" id="ARBA00022475"/>
    </source>
</evidence>
<evidence type="ECO:0000256" key="7">
    <source>
        <dbReference type="ARBA" id="ARBA00023065"/>
    </source>
</evidence>
<dbReference type="InterPro" id="IPR013611">
    <property type="entry name" value="Transp-assoc_OB_typ2"/>
</dbReference>
<dbReference type="Gene3D" id="3.40.50.300">
    <property type="entry name" value="P-loop containing nucleotide triphosphate hydrolases"/>
    <property type="match status" value="1"/>
</dbReference>
<evidence type="ECO:0000256" key="4">
    <source>
        <dbReference type="ARBA" id="ARBA00022741"/>
    </source>
</evidence>
<dbReference type="SUPFAM" id="SSF50331">
    <property type="entry name" value="MOP-like"/>
    <property type="match status" value="1"/>
</dbReference>
<keyword evidence="8" id="KW-0472">Membrane</keyword>
<dbReference type="GO" id="GO:0015408">
    <property type="term" value="F:ABC-type ferric iron transporter activity"/>
    <property type="evidence" value="ECO:0007669"/>
    <property type="project" value="InterPro"/>
</dbReference>
<protein>
    <submittedName>
        <fullName evidence="11">Iron(III) transport system ATP-binding protein</fullName>
    </submittedName>
</protein>
<dbReference type="GO" id="GO:0015697">
    <property type="term" value="P:quaternary ammonium group transport"/>
    <property type="evidence" value="ECO:0007669"/>
    <property type="project" value="UniProtKB-ARBA"/>
</dbReference>
<dbReference type="Pfam" id="PF08402">
    <property type="entry name" value="TOBE_2"/>
    <property type="match status" value="1"/>
</dbReference>
<dbReference type="InterPro" id="IPR017871">
    <property type="entry name" value="ABC_transporter-like_CS"/>
</dbReference>
<dbReference type="PROSITE" id="PS50893">
    <property type="entry name" value="ABC_TRANSPORTER_2"/>
    <property type="match status" value="1"/>
</dbReference>
<name>A0A495VAV8_9GAMM</name>
<dbReference type="InterPro" id="IPR003439">
    <property type="entry name" value="ABC_transporter-like_ATP-bd"/>
</dbReference>
<organism evidence="11 12">
    <name type="scientific">Thiocapsa rosea</name>
    <dbReference type="NCBI Taxonomy" id="69360"/>
    <lineage>
        <taxon>Bacteria</taxon>
        <taxon>Pseudomonadati</taxon>
        <taxon>Pseudomonadota</taxon>
        <taxon>Gammaproteobacteria</taxon>
        <taxon>Chromatiales</taxon>
        <taxon>Chromatiaceae</taxon>
        <taxon>Thiocapsa</taxon>
    </lineage>
</organism>
<dbReference type="FunFam" id="3.40.50.300:FF:000425">
    <property type="entry name" value="Probable ABC transporter, ATP-binding subunit"/>
    <property type="match status" value="1"/>
</dbReference>
<evidence type="ECO:0000256" key="8">
    <source>
        <dbReference type="ARBA" id="ARBA00023136"/>
    </source>
</evidence>
<dbReference type="SUPFAM" id="SSF52540">
    <property type="entry name" value="P-loop containing nucleoside triphosphate hydrolases"/>
    <property type="match status" value="1"/>
</dbReference>
<keyword evidence="1" id="KW-0813">Transport</keyword>
<dbReference type="RefSeq" id="WP_120798586.1">
    <property type="nucleotide sequence ID" value="NZ_RBXL01000001.1"/>
</dbReference>
<evidence type="ECO:0000256" key="5">
    <source>
        <dbReference type="ARBA" id="ARBA00022840"/>
    </source>
</evidence>
<keyword evidence="4" id="KW-0547">Nucleotide-binding</keyword>